<feature type="non-terminal residue" evidence="1">
    <location>
        <position position="1"/>
    </location>
</feature>
<dbReference type="Proteomes" id="UP000306340">
    <property type="component" value="Unassembled WGS sequence"/>
</dbReference>
<comment type="caution">
    <text evidence="1">The sequence shown here is derived from an EMBL/GenBank/DDBJ whole genome shotgun (WGS) entry which is preliminary data.</text>
</comment>
<organism evidence="1 2">
    <name type="scientific">Cereibacter changlensis</name>
    <dbReference type="NCBI Taxonomy" id="402884"/>
    <lineage>
        <taxon>Bacteria</taxon>
        <taxon>Pseudomonadati</taxon>
        <taxon>Pseudomonadota</taxon>
        <taxon>Alphaproteobacteria</taxon>
        <taxon>Rhodobacterales</taxon>
        <taxon>Paracoccaceae</taxon>
        <taxon>Cereibacter</taxon>
    </lineage>
</organism>
<reference evidence="1 2" key="1">
    <citation type="submission" date="2019-04" db="EMBL/GenBank/DDBJ databases">
        <title>Crypto-aerobic microbial life in anoxic (sulfidic) marine sediments.</title>
        <authorList>
            <person name="Bhattacharya S."/>
            <person name="Roy C."/>
            <person name="Mondal N."/>
            <person name="Sarkar J."/>
            <person name="Mandal S."/>
            <person name="Rameez M.J."/>
            <person name="Ghosh W."/>
        </authorList>
    </citation>
    <scope>NUCLEOTIDE SEQUENCE [LARGE SCALE GENOMIC DNA]</scope>
    <source>
        <strain evidence="1 2">SBBC</strain>
    </source>
</reference>
<evidence type="ECO:0000313" key="2">
    <source>
        <dbReference type="Proteomes" id="UP000306340"/>
    </source>
</evidence>
<evidence type="ECO:0000313" key="1">
    <source>
        <dbReference type="EMBL" id="TKA93852.1"/>
    </source>
</evidence>
<dbReference type="AlphaFoldDB" id="A0A4U0YNA3"/>
<name>A0A4U0YNA3_9RHOB</name>
<dbReference type="EMBL" id="SWAU01000613">
    <property type="protein sequence ID" value="TKA93852.1"/>
    <property type="molecule type" value="Genomic_DNA"/>
</dbReference>
<gene>
    <name evidence="1" type="ORF">FAZ78_25630</name>
</gene>
<proteinExistence type="predicted"/>
<protein>
    <submittedName>
        <fullName evidence="1">D-alanyl-D-alanine carboxypeptidase</fullName>
    </submittedName>
</protein>
<keyword evidence="1" id="KW-0378">Hydrolase</keyword>
<accession>A0A4U0YNA3</accession>
<keyword evidence="1" id="KW-0645">Protease</keyword>
<dbReference type="GO" id="GO:0004180">
    <property type="term" value="F:carboxypeptidase activity"/>
    <property type="evidence" value="ECO:0007669"/>
    <property type="project" value="UniProtKB-KW"/>
</dbReference>
<keyword evidence="1" id="KW-0121">Carboxypeptidase</keyword>
<sequence length="154" mass="15693">QGSIDSALAEAAATGAVATAVAAIAPESGSIVNLSASVIPQPRPEMAETQVAALVAPPAVAPVPTAPEVVTRMSTSGGRHWGINVGRFPSNATAERQLMTIALAESGTLTDGLRKIVQRGGGYDANFMGLTQDQADLACRRLQARAVQCFAIGP</sequence>